<evidence type="ECO:0000259" key="1">
    <source>
        <dbReference type="Pfam" id="PF12728"/>
    </source>
</evidence>
<accession>A0A212K2C0</accession>
<dbReference type="AlphaFoldDB" id="A0A212K2C0"/>
<protein>
    <recommendedName>
        <fullName evidence="1">Helix-turn-helix domain-containing protein</fullName>
    </recommendedName>
</protein>
<dbReference type="SUPFAM" id="SSF46955">
    <property type="entry name" value="Putative DNA-binding domain"/>
    <property type="match status" value="1"/>
</dbReference>
<sequence length="70" mass="7932">MPGKKLSNDEAADFLGVKSNTLEVWRTKKKGPKYSKIGSRVLYDINDLEEYFTSRSVHTKDTAPQLRSGK</sequence>
<gene>
    <name evidence="2" type="ORF">KL86DPRO_20550</name>
</gene>
<name>A0A212K2C0_9DELT</name>
<evidence type="ECO:0000313" key="2">
    <source>
        <dbReference type="EMBL" id="SBW05792.1"/>
    </source>
</evidence>
<dbReference type="Pfam" id="PF12728">
    <property type="entry name" value="HTH_17"/>
    <property type="match status" value="1"/>
</dbReference>
<organism evidence="2">
    <name type="scientific">uncultured delta proteobacterium</name>
    <dbReference type="NCBI Taxonomy" id="34034"/>
    <lineage>
        <taxon>Bacteria</taxon>
        <taxon>Deltaproteobacteria</taxon>
        <taxon>environmental samples</taxon>
    </lineage>
</organism>
<dbReference type="EMBL" id="FLUQ01000002">
    <property type="protein sequence ID" value="SBW05792.1"/>
    <property type="molecule type" value="Genomic_DNA"/>
</dbReference>
<dbReference type="InterPro" id="IPR041657">
    <property type="entry name" value="HTH_17"/>
</dbReference>
<proteinExistence type="predicted"/>
<feature type="domain" description="Helix-turn-helix" evidence="1">
    <location>
        <begin position="6"/>
        <end position="55"/>
    </location>
</feature>
<reference evidence="2" key="1">
    <citation type="submission" date="2016-04" db="EMBL/GenBank/DDBJ databases">
        <authorList>
            <person name="Evans L.H."/>
            <person name="Alamgir A."/>
            <person name="Owens N."/>
            <person name="Weber N.D."/>
            <person name="Virtaneva K."/>
            <person name="Barbian K."/>
            <person name="Babar A."/>
            <person name="Rosenke K."/>
        </authorList>
    </citation>
    <scope>NUCLEOTIDE SEQUENCE</scope>
    <source>
        <strain evidence="2">86</strain>
    </source>
</reference>
<dbReference type="InterPro" id="IPR009061">
    <property type="entry name" value="DNA-bd_dom_put_sf"/>
</dbReference>